<dbReference type="PANTHER" id="PTHR32552:SF84">
    <property type="entry name" value="TONB-DEPENDENT RECEPTOR-RELATED"/>
    <property type="match status" value="1"/>
</dbReference>
<gene>
    <name evidence="9" type="ORF">PXH66_17100</name>
</gene>
<evidence type="ECO:0000313" key="10">
    <source>
        <dbReference type="Proteomes" id="UP001218638"/>
    </source>
</evidence>
<dbReference type="RefSeq" id="WP_330930069.1">
    <property type="nucleotide sequence ID" value="NZ_CP119075.1"/>
</dbReference>
<evidence type="ECO:0000256" key="7">
    <source>
        <dbReference type="SAM" id="SignalP"/>
    </source>
</evidence>
<organism evidence="9 10">
    <name type="scientific">Synoicihabitans lomoniglobus</name>
    <dbReference type="NCBI Taxonomy" id="2909285"/>
    <lineage>
        <taxon>Bacteria</taxon>
        <taxon>Pseudomonadati</taxon>
        <taxon>Verrucomicrobiota</taxon>
        <taxon>Opitutia</taxon>
        <taxon>Opitutales</taxon>
        <taxon>Opitutaceae</taxon>
        <taxon>Synoicihabitans</taxon>
    </lineage>
</organism>
<evidence type="ECO:0000256" key="5">
    <source>
        <dbReference type="ARBA" id="ARBA00023136"/>
    </source>
</evidence>
<comment type="subcellular location">
    <subcellularLocation>
        <location evidence="1">Cell outer membrane</location>
        <topology evidence="1">Multi-pass membrane protein</topology>
    </subcellularLocation>
</comment>
<dbReference type="InterPro" id="IPR037066">
    <property type="entry name" value="Plug_dom_sf"/>
</dbReference>
<dbReference type="Gene3D" id="2.40.170.20">
    <property type="entry name" value="TonB-dependent receptor, beta-barrel domain"/>
    <property type="match status" value="1"/>
</dbReference>
<dbReference type="Gene3D" id="2.170.130.10">
    <property type="entry name" value="TonB-dependent receptor, plug domain"/>
    <property type="match status" value="1"/>
</dbReference>
<evidence type="ECO:0000256" key="1">
    <source>
        <dbReference type="ARBA" id="ARBA00004571"/>
    </source>
</evidence>
<evidence type="ECO:0000256" key="6">
    <source>
        <dbReference type="ARBA" id="ARBA00023237"/>
    </source>
</evidence>
<dbReference type="Proteomes" id="UP001218638">
    <property type="component" value="Chromosome"/>
</dbReference>
<keyword evidence="10" id="KW-1185">Reference proteome</keyword>
<evidence type="ECO:0000256" key="3">
    <source>
        <dbReference type="ARBA" id="ARBA00022452"/>
    </source>
</evidence>
<dbReference type="Pfam" id="PF07715">
    <property type="entry name" value="Plug"/>
    <property type="match status" value="1"/>
</dbReference>
<keyword evidence="6" id="KW-0998">Cell outer membrane</keyword>
<dbReference type="KEGG" id="slom:PXH66_17100"/>
<evidence type="ECO:0000256" key="4">
    <source>
        <dbReference type="ARBA" id="ARBA00022692"/>
    </source>
</evidence>
<dbReference type="SUPFAM" id="SSF56935">
    <property type="entry name" value="Porins"/>
    <property type="match status" value="1"/>
</dbReference>
<dbReference type="InterPro" id="IPR036942">
    <property type="entry name" value="Beta-barrel_TonB_sf"/>
</dbReference>
<dbReference type="EMBL" id="CP119075">
    <property type="protein sequence ID" value="WED64058.1"/>
    <property type="molecule type" value="Genomic_DNA"/>
</dbReference>
<reference evidence="9" key="1">
    <citation type="submission" date="2023-03" db="EMBL/GenBank/DDBJ databases">
        <title>Lomoglobus Profundus gen. nov., sp. nov., a novel member of the phylum Verrucomicrobia, isolated from deep-marine sediment of South China Sea.</title>
        <authorList>
            <person name="Ahmad T."/>
            <person name="Ishaq S.E."/>
            <person name="Wang F."/>
        </authorList>
    </citation>
    <scope>NUCLEOTIDE SEQUENCE</scope>
    <source>
        <strain evidence="9">LMO-M01</strain>
    </source>
</reference>
<protein>
    <submittedName>
        <fullName evidence="9">TonB-dependent receptor plug domain-containing protein</fullName>
    </submittedName>
</protein>
<keyword evidence="5" id="KW-0472">Membrane</keyword>
<dbReference type="GO" id="GO:0009279">
    <property type="term" value="C:cell outer membrane"/>
    <property type="evidence" value="ECO:0007669"/>
    <property type="project" value="UniProtKB-SubCell"/>
</dbReference>
<accession>A0AAE9ZWZ6</accession>
<evidence type="ECO:0000313" key="9">
    <source>
        <dbReference type="EMBL" id="WED64058.1"/>
    </source>
</evidence>
<dbReference type="InterPro" id="IPR039426">
    <property type="entry name" value="TonB-dep_rcpt-like"/>
</dbReference>
<keyword evidence="2" id="KW-0813">Transport</keyword>
<evidence type="ECO:0000256" key="2">
    <source>
        <dbReference type="ARBA" id="ARBA00022448"/>
    </source>
</evidence>
<dbReference type="InterPro" id="IPR012910">
    <property type="entry name" value="Plug_dom"/>
</dbReference>
<sequence length="1155" mass="127195">MNIPRSKSVLFRGACCATTLFALQTSLLAQTTSSTGQTGEDEDEIVVLSPFEVSGERDSGYQVGDTLAGSRLRMKLSDVGAAVSVVNEQFMLDTGSTSVEDILIYTPGTETGGVGGNFSGVSLGSGGFSDAGEYLLEPQRSTRVRGLNGADLTRDFFPTDIPMDAYNTSRVDISRGANSILFGLGSPAGIINNQLRTPNMAKDGYSLTHEYARFDSHRVVVDLNKAIPEANLAIRVIGLLDHENFQQKPAYENDERLFASLSWEPHLVRNGFTQLSFHYEDGEIDANRPRPTPPIDGVTAWFDVLNKLELDPARTSEINTNPFLFAHLDAAGRSFSQPTAVFTDPASGAQGGAGTPEIMQTRGGDPYTQWWAVAGYAAKSGLPNHFLNQLYAPAGEAFGGLWRNQEIMDPSIFNFYDILLDGPNKREGRDFSALNATARQTFLQDAFGFEVSYDRQSYNAEQFYNALSYTENWIRVDMQTKLVDGSPNPNFGRPFVASDSGGNSFREKEREFTRATVFADLDFSEKDGLLRHLGRHVFTGSYGKQTAETFDRYYNGYGYTLDTNRYGSDPVQGASFPGYQTWAGIHYLGPSIAGLSRAPGANIGGIVADQTPAKTATGLIYNSLIGSWDRVPLTIIDSNSDLDKLYTNANKSSDETESFAAVWQTYLFSDHVVGLLGWREDEFSLYDAGGPPNIPVTGQTDPFDPNWTLPETPNIYAKDSAVSWSVVAHSPDFINRLFPAGTRFSLAYSESENFRPSAVVTNVYGQQFDPPSGLTEDTSFSVSLADGKFLAKVTKYRTTQSNDQATFYPVFWAGNDVVRAMNGLKNGAFNSEVVVNRWFGFEPGDSNYLPLRSGLSDPAQANVPNPSRTAAEQAFAQQWFAARTPEEWLRPVDPLLAEGWQFTQNPGNGNWSATMPPNSGNVADIVSEGWEFEVTYNPTRNWRMIFNAAKTEAVRSNVGADLTAFVEANRSLFEDGDGHLATSVREQEGLEDILHFNGFGPNSLGGRYQTEILIPYLNALASNGSTVQELREWRFNFITTYDFREGILNGFTVGGAARWQDEGAIGYTPTQNQAGVWINDITKPIYATDQLDFDFWLGYQRKILNDRATWRIQLNVRDAFGGNELIAVAAQPNGQTASARIATPQRWSISNTFTF</sequence>
<dbReference type="PANTHER" id="PTHR32552">
    <property type="entry name" value="FERRICHROME IRON RECEPTOR-RELATED"/>
    <property type="match status" value="1"/>
</dbReference>
<evidence type="ECO:0000259" key="8">
    <source>
        <dbReference type="Pfam" id="PF07715"/>
    </source>
</evidence>
<proteinExistence type="predicted"/>
<keyword evidence="7" id="KW-0732">Signal</keyword>
<keyword evidence="9" id="KW-0675">Receptor</keyword>
<feature type="signal peptide" evidence="7">
    <location>
        <begin position="1"/>
        <end position="22"/>
    </location>
</feature>
<name>A0AAE9ZWZ6_9BACT</name>
<dbReference type="AlphaFoldDB" id="A0AAE9ZWZ6"/>
<keyword evidence="3" id="KW-1134">Transmembrane beta strand</keyword>
<dbReference type="GO" id="GO:0015344">
    <property type="term" value="F:siderophore uptake transmembrane transporter activity"/>
    <property type="evidence" value="ECO:0007669"/>
    <property type="project" value="TreeGrafter"/>
</dbReference>
<keyword evidence="4" id="KW-0812">Transmembrane</keyword>
<feature type="domain" description="TonB-dependent receptor plug" evidence="8">
    <location>
        <begin position="76"/>
        <end position="190"/>
    </location>
</feature>
<feature type="chain" id="PRO_5042210342" evidence="7">
    <location>
        <begin position="23"/>
        <end position="1155"/>
    </location>
</feature>